<proteinExistence type="predicted"/>
<dbReference type="InterPro" id="IPR002347">
    <property type="entry name" value="SDR_fam"/>
</dbReference>
<evidence type="ECO:0000313" key="1">
    <source>
        <dbReference type="EMBL" id="GHO97592.1"/>
    </source>
</evidence>
<keyword evidence="2" id="KW-1185">Reference proteome</keyword>
<dbReference type="RefSeq" id="WP_220208125.1">
    <property type="nucleotide sequence ID" value="NZ_BNJK01000001.1"/>
</dbReference>
<dbReference type="Proteomes" id="UP000597444">
    <property type="component" value="Unassembled WGS sequence"/>
</dbReference>
<dbReference type="SUPFAM" id="SSF51735">
    <property type="entry name" value="NAD(P)-binding Rossmann-fold domains"/>
    <property type="match status" value="1"/>
</dbReference>
<name>A0A8J3N7V9_9CHLR</name>
<accession>A0A8J3N7V9</accession>
<gene>
    <name evidence="1" type="ORF">KSF_076400</name>
</gene>
<reference evidence="1" key="1">
    <citation type="submission" date="2020-10" db="EMBL/GenBank/DDBJ databases">
        <title>Taxonomic study of unclassified bacteria belonging to the class Ktedonobacteria.</title>
        <authorList>
            <person name="Yabe S."/>
            <person name="Wang C.M."/>
            <person name="Zheng Y."/>
            <person name="Sakai Y."/>
            <person name="Cavaletti L."/>
            <person name="Monciardini P."/>
            <person name="Donadio S."/>
        </authorList>
    </citation>
    <scope>NUCLEOTIDE SEQUENCE</scope>
    <source>
        <strain evidence="1">ID150040</strain>
    </source>
</reference>
<dbReference type="PANTHER" id="PTHR44147">
    <property type="entry name" value="DEHYDROGENASE/REDUCTASE SDR FAMILY MEMBER 1"/>
    <property type="match status" value="1"/>
</dbReference>
<dbReference type="Gene3D" id="3.40.50.720">
    <property type="entry name" value="NAD(P)-binding Rossmann-like Domain"/>
    <property type="match status" value="1"/>
</dbReference>
<comment type="caution">
    <text evidence="1">The sequence shown here is derived from an EMBL/GenBank/DDBJ whole genome shotgun (WGS) entry which is preliminary data.</text>
</comment>
<protein>
    <submittedName>
        <fullName evidence="1">Uncharacterized protein</fullName>
    </submittedName>
</protein>
<organism evidence="1 2">
    <name type="scientific">Reticulibacter mediterranei</name>
    <dbReference type="NCBI Taxonomy" id="2778369"/>
    <lineage>
        <taxon>Bacteria</taxon>
        <taxon>Bacillati</taxon>
        <taxon>Chloroflexota</taxon>
        <taxon>Ktedonobacteria</taxon>
        <taxon>Ktedonobacterales</taxon>
        <taxon>Reticulibacteraceae</taxon>
        <taxon>Reticulibacter</taxon>
    </lineage>
</organism>
<dbReference type="InterPro" id="IPR036291">
    <property type="entry name" value="NAD(P)-bd_dom_sf"/>
</dbReference>
<dbReference type="AlphaFoldDB" id="A0A8J3N7V9"/>
<dbReference type="PANTHER" id="PTHR44147:SF2">
    <property type="entry name" value="DEHYDROGENASE_REDUCTASE SDR FAMILY MEMBER 1"/>
    <property type="match status" value="1"/>
</dbReference>
<dbReference type="Pfam" id="PF00106">
    <property type="entry name" value="adh_short"/>
    <property type="match status" value="1"/>
</dbReference>
<dbReference type="EMBL" id="BNJK01000001">
    <property type="protein sequence ID" value="GHO97592.1"/>
    <property type="molecule type" value="Genomic_DNA"/>
</dbReference>
<sequence>MIFNLLMNSCIPSSDTSYHLDPAYGATKAGLDKMTWDMAQDFKSHKVAVVSIWPGPTTTEMVISLVSQLPEGHEAHELMETAETPQFTGRVIEALYGDPELMMKSGQVVIGAEAAVNYGFTDINGHQPPSLRHKLGSPHQYVSEI</sequence>
<evidence type="ECO:0000313" key="2">
    <source>
        <dbReference type="Proteomes" id="UP000597444"/>
    </source>
</evidence>